<reference evidence="10" key="1">
    <citation type="submission" date="2006-10" db="EMBL/GenBank/DDBJ databases">
        <title>Complete sequence of Solibacter usitatus Ellin6076.</title>
        <authorList>
            <consortium name="US DOE Joint Genome Institute"/>
            <person name="Copeland A."/>
            <person name="Lucas S."/>
            <person name="Lapidus A."/>
            <person name="Barry K."/>
            <person name="Detter J.C."/>
            <person name="Glavina del Rio T."/>
            <person name="Hammon N."/>
            <person name="Israni S."/>
            <person name="Dalin E."/>
            <person name="Tice H."/>
            <person name="Pitluck S."/>
            <person name="Thompson L.S."/>
            <person name="Brettin T."/>
            <person name="Bruce D."/>
            <person name="Han C."/>
            <person name="Tapia R."/>
            <person name="Gilna P."/>
            <person name="Schmutz J."/>
            <person name="Larimer F."/>
            <person name="Land M."/>
            <person name="Hauser L."/>
            <person name="Kyrpides N."/>
            <person name="Mikhailova N."/>
            <person name="Janssen P.H."/>
            <person name="Kuske C.R."/>
            <person name="Richardson P."/>
        </authorList>
    </citation>
    <scope>NUCLEOTIDE SEQUENCE</scope>
    <source>
        <strain evidence="10">Ellin6076</strain>
    </source>
</reference>
<protein>
    <recommendedName>
        <fullName evidence="11">Permease</fullName>
    </recommendedName>
</protein>
<evidence type="ECO:0000256" key="5">
    <source>
        <dbReference type="ARBA" id="ARBA00023136"/>
    </source>
</evidence>
<feature type="transmembrane region" description="Helical" evidence="7">
    <location>
        <begin position="424"/>
        <end position="448"/>
    </location>
</feature>
<evidence type="ECO:0000256" key="1">
    <source>
        <dbReference type="ARBA" id="ARBA00004651"/>
    </source>
</evidence>
<feature type="transmembrane region" description="Helical" evidence="7">
    <location>
        <begin position="373"/>
        <end position="397"/>
    </location>
</feature>
<dbReference type="InterPro" id="IPR025857">
    <property type="entry name" value="MacB_PCD"/>
</dbReference>
<dbReference type="NCBIfam" id="TIGR03434">
    <property type="entry name" value="ADOP"/>
    <property type="match status" value="1"/>
</dbReference>
<proteinExistence type="inferred from homology"/>
<dbReference type="eggNOG" id="COG0577">
    <property type="taxonomic scope" value="Bacteria"/>
</dbReference>
<dbReference type="STRING" id="234267.Acid_4267"/>
<evidence type="ECO:0000256" key="7">
    <source>
        <dbReference type="SAM" id="Phobius"/>
    </source>
</evidence>
<evidence type="ECO:0000256" key="6">
    <source>
        <dbReference type="ARBA" id="ARBA00038076"/>
    </source>
</evidence>
<evidence type="ECO:0000259" key="8">
    <source>
        <dbReference type="Pfam" id="PF02687"/>
    </source>
</evidence>
<dbReference type="HOGENOM" id="CLU_009433_1_0_0"/>
<keyword evidence="5 7" id="KW-0472">Membrane</keyword>
<dbReference type="Pfam" id="PF02687">
    <property type="entry name" value="FtsX"/>
    <property type="match status" value="2"/>
</dbReference>
<dbReference type="GO" id="GO:0022857">
    <property type="term" value="F:transmembrane transporter activity"/>
    <property type="evidence" value="ECO:0007669"/>
    <property type="project" value="TreeGrafter"/>
</dbReference>
<feature type="domain" description="ABC3 transporter permease C-terminal" evidence="8">
    <location>
        <begin position="691"/>
        <end position="803"/>
    </location>
</feature>
<feature type="transmembrane region" description="Helical" evidence="7">
    <location>
        <begin position="775"/>
        <end position="794"/>
    </location>
</feature>
<dbReference type="AlphaFoldDB" id="Q01YN6"/>
<sequence length="811" mass="87128" precursor="true">MFQDLRFGFKLLWKEKAFTVTALLTLALCIGANTAIFSVLHAVILAPLPFPESDRLVAMGNVYPGAGIDKSIQNSIPDYYDRRGMTDVFESVALYIDAGFDAGAEGSPVRLKADLVTPSFFHVLRASPLMGRLFTEDDAVLDKNQFVILSYGLWKEMFAKDAAILGRDVRLSGVNYRVVGVMPEAFSFPGREARLWVPLTWTQRQTTDDGRHSNNWNMIARLQPGATVTAVRRRVDALNRHNVENSGKLRKILEAARFATNITTLKDELIGDVRPTLVLLQCAVAFVLLIGCVNVANLMLVRSSIRMKELAIRYSLGAGRARLAMQLLIEAMALAAIGGLCGLLTGAAGIRLLELVGTADLPRGTSIAMDGSVLAFSAAIAVLTGLVFGSVPVYHLVRRDLNAVFRSTERTGTTEKRTLWTRSALVVCQVSLAFVLLIGSGLLTLSFARLLAVDPGFSAQNVQTAQFSLPRSRYKEDVQLRNFLGPLLADIRAIPGVTAAGATDSLPFGGDVNASALAVEGYSAAGGELPPVPNWSHIDAGYLPAMQIPLRAGRYFQESDTADSPKVALIDEFLARKYWPAGKAVGGHIRAGIEAKDTPYTVDGVVGTIKPGDLADQSPRGAVYFDYKQSPARTVHVVVKTAAANQQAVSAVRASLLKADPEVPLFDIKTMPERVSGSVRDRKAAMLICLVFALLALALSAIGIYGVLAYTVAQRTREFGIRMALGATAADVVGMVVKHGVRLAALGLAFGIATAFAVTRLMTTLLYGVRPTDPAIFLAVAAALMTVAIIASVIPSFRVTRIRPATALRSE</sequence>
<dbReference type="InParanoid" id="Q01YN6"/>
<comment type="similarity">
    <text evidence="6">Belongs to the ABC-4 integral membrane protein family.</text>
</comment>
<dbReference type="EMBL" id="CP000473">
    <property type="protein sequence ID" value="ABJ85229.1"/>
    <property type="molecule type" value="Genomic_DNA"/>
</dbReference>
<keyword evidence="3 7" id="KW-0812">Transmembrane</keyword>
<feature type="transmembrane region" description="Helical" evidence="7">
    <location>
        <begin position="743"/>
        <end position="769"/>
    </location>
</feature>
<keyword evidence="4 7" id="KW-1133">Transmembrane helix</keyword>
<gene>
    <name evidence="10" type="ordered locus">Acid_4267</name>
</gene>
<comment type="subcellular location">
    <subcellularLocation>
        <location evidence="1">Cell membrane</location>
        <topology evidence="1">Multi-pass membrane protein</topology>
    </subcellularLocation>
</comment>
<evidence type="ECO:0000259" key="9">
    <source>
        <dbReference type="Pfam" id="PF12704"/>
    </source>
</evidence>
<feature type="transmembrane region" description="Helical" evidence="7">
    <location>
        <begin position="684"/>
        <end position="713"/>
    </location>
</feature>
<accession>Q01YN6</accession>
<dbReference type="PANTHER" id="PTHR30572:SF4">
    <property type="entry name" value="ABC TRANSPORTER PERMEASE YTRF"/>
    <property type="match status" value="1"/>
</dbReference>
<dbReference type="InterPro" id="IPR003838">
    <property type="entry name" value="ABC3_permease_C"/>
</dbReference>
<dbReference type="InterPro" id="IPR050250">
    <property type="entry name" value="Macrolide_Exporter_MacB"/>
</dbReference>
<evidence type="ECO:0000256" key="2">
    <source>
        <dbReference type="ARBA" id="ARBA00022475"/>
    </source>
</evidence>
<evidence type="ECO:0000313" key="10">
    <source>
        <dbReference type="EMBL" id="ABJ85229.1"/>
    </source>
</evidence>
<keyword evidence="2" id="KW-1003">Cell membrane</keyword>
<dbReference type="Pfam" id="PF12704">
    <property type="entry name" value="MacB_PCD"/>
    <property type="match status" value="2"/>
</dbReference>
<dbReference type="InterPro" id="IPR017800">
    <property type="entry name" value="ADOP"/>
</dbReference>
<name>Q01YN6_SOLUE</name>
<organism evidence="10">
    <name type="scientific">Solibacter usitatus (strain Ellin6076)</name>
    <dbReference type="NCBI Taxonomy" id="234267"/>
    <lineage>
        <taxon>Bacteria</taxon>
        <taxon>Pseudomonadati</taxon>
        <taxon>Acidobacteriota</taxon>
        <taxon>Terriglobia</taxon>
        <taxon>Bryobacterales</taxon>
        <taxon>Solibacteraceae</taxon>
        <taxon>Candidatus Solibacter</taxon>
    </lineage>
</organism>
<dbReference type="PANTHER" id="PTHR30572">
    <property type="entry name" value="MEMBRANE COMPONENT OF TRANSPORTER-RELATED"/>
    <property type="match status" value="1"/>
</dbReference>
<dbReference type="OrthoDB" id="5711186at2"/>
<evidence type="ECO:0008006" key="11">
    <source>
        <dbReference type="Google" id="ProtNLM"/>
    </source>
</evidence>
<dbReference type="KEGG" id="sus:Acid_4267"/>
<feature type="transmembrane region" description="Helical" evidence="7">
    <location>
        <begin position="278"/>
        <end position="300"/>
    </location>
</feature>
<evidence type="ECO:0000256" key="4">
    <source>
        <dbReference type="ARBA" id="ARBA00022989"/>
    </source>
</evidence>
<feature type="transmembrane region" description="Helical" evidence="7">
    <location>
        <begin position="327"/>
        <end position="353"/>
    </location>
</feature>
<dbReference type="GO" id="GO:0005886">
    <property type="term" value="C:plasma membrane"/>
    <property type="evidence" value="ECO:0007669"/>
    <property type="project" value="UniProtKB-SubCell"/>
</dbReference>
<feature type="domain" description="ABC3 transporter permease C-terminal" evidence="8">
    <location>
        <begin position="283"/>
        <end position="399"/>
    </location>
</feature>
<feature type="domain" description="MacB-like periplasmic core" evidence="9">
    <location>
        <begin position="449"/>
        <end position="654"/>
    </location>
</feature>
<feature type="domain" description="MacB-like periplasmic core" evidence="9">
    <location>
        <begin position="19"/>
        <end position="237"/>
    </location>
</feature>
<evidence type="ECO:0000256" key="3">
    <source>
        <dbReference type="ARBA" id="ARBA00022692"/>
    </source>
</evidence>